<dbReference type="EMBL" id="JALLKP010000001">
    <property type="protein sequence ID" value="KAK2198067.1"/>
    <property type="molecule type" value="Genomic_DNA"/>
</dbReference>
<name>A0AAD9PNG7_9APIC</name>
<proteinExistence type="predicted"/>
<feature type="region of interest" description="Disordered" evidence="2">
    <location>
        <begin position="217"/>
        <end position="263"/>
    </location>
</feature>
<evidence type="ECO:0000256" key="3">
    <source>
        <dbReference type="SAM" id="SignalP"/>
    </source>
</evidence>
<feature type="compositionally biased region" description="Basic and acidic residues" evidence="2">
    <location>
        <begin position="224"/>
        <end position="246"/>
    </location>
</feature>
<feature type="coiled-coil region" evidence="1">
    <location>
        <begin position="17"/>
        <end position="44"/>
    </location>
</feature>
<feature type="signal peptide" evidence="3">
    <location>
        <begin position="1"/>
        <end position="20"/>
    </location>
</feature>
<comment type="caution">
    <text evidence="4">The sequence shown here is derived from an EMBL/GenBank/DDBJ whole genome shotgun (WGS) entry which is preliminary data.</text>
</comment>
<keyword evidence="1" id="KW-0175">Coiled coil</keyword>
<dbReference type="AlphaFoldDB" id="A0AAD9PNG7"/>
<feature type="compositionally biased region" description="Acidic residues" evidence="2">
    <location>
        <begin position="247"/>
        <end position="263"/>
    </location>
</feature>
<dbReference type="KEGG" id="bdw:94335370"/>
<gene>
    <name evidence="4" type="ORF">BdWA1_001072</name>
</gene>
<evidence type="ECO:0000313" key="4">
    <source>
        <dbReference type="EMBL" id="KAK2198067.1"/>
    </source>
</evidence>
<keyword evidence="3" id="KW-0732">Signal</keyword>
<organism evidence="4 5">
    <name type="scientific">Babesia duncani</name>
    <dbReference type="NCBI Taxonomy" id="323732"/>
    <lineage>
        <taxon>Eukaryota</taxon>
        <taxon>Sar</taxon>
        <taxon>Alveolata</taxon>
        <taxon>Apicomplexa</taxon>
        <taxon>Aconoidasida</taxon>
        <taxon>Piroplasmida</taxon>
        <taxon>Babesiidae</taxon>
        <taxon>Babesia</taxon>
    </lineage>
</organism>
<dbReference type="RefSeq" id="XP_067804909.1">
    <property type="nucleotide sequence ID" value="XM_067946118.1"/>
</dbReference>
<reference evidence="4" key="1">
    <citation type="journal article" date="2023" name="Nat. Microbiol.">
        <title>Babesia duncani multi-omics identifies virulence factors and drug targets.</title>
        <authorList>
            <person name="Singh P."/>
            <person name="Lonardi S."/>
            <person name="Liang Q."/>
            <person name="Vydyam P."/>
            <person name="Khabirova E."/>
            <person name="Fang T."/>
            <person name="Gihaz S."/>
            <person name="Thekkiniath J."/>
            <person name="Munshi M."/>
            <person name="Abel S."/>
            <person name="Ciampossin L."/>
            <person name="Batugedara G."/>
            <person name="Gupta M."/>
            <person name="Lu X.M."/>
            <person name="Lenz T."/>
            <person name="Chakravarty S."/>
            <person name="Cornillot E."/>
            <person name="Hu Y."/>
            <person name="Ma W."/>
            <person name="Gonzalez L.M."/>
            <person name="Sanchez S."/>
            <person name="Estrada K."/>
            <person name="Sanchez-Flores A."/>
            <person name="Montero E."/>
            <person name="Harb O.S."/>
            <person name="Le Roch K.G."/>
            <person name="Mamoun C.B."/>
        </authorList>
    </citation>
    <scope>NUCLEOTIDE SEQUENCE</scope>
    <source>
        <strain evidence="4">WA1</strain>
    </source>
</reference>
<feature type="chain" id="PRO_5041907732" evidence="3">
    <location>
        <begin position="21"/>
        <end position="263"/>
    </location>
</feature>
<protein>
    <submittedName>
        <fullName evidence="4">Uncharacterized protein</fullName>
    </submittedName>
</protein>
<sequence>MGPIRLFLSHLYILQTIAYAKVDLNNLENEQELLIQNLNKSKADALDLKEKLDFLKPTRSNESLSITNSVASNDSKKDSNVDVKVHYTAPIIILLPEDVTFRDKWEYAVTLKCLGQKDFSAFDQVHNSRMAEMMSIKGKTADEIQDEIKTTKTELESTSREYETQKKKVESIIAKTDKERTHLLHQRHALKLLKRQVDLLTTKLHRLEKRLKSAILFSKGKTPKGQESEKGHGETEDEQENYKDEQENYEDEENDEGEQENYE</sequence>
<keyword evidence="5" id="KW-1185">Reference proteome</keyword>
<evidence type="ECO:0000256" key="2">
    <source>
        <dbReference type="SAM" id="MobiDB-lite"/>
    </source>
</evidence>
<dbReference type="Proteomes" id="UP001214638">
    <property type="component" value="Unassembled WGS sequence"/>
</dbReference>
<dbReference type="GeneID" id="94335370"/>
<accession>A0AAD9PNG7</accession>
<evidence type="ECO:0000313" key="5">
    <source>
        <dbReference type="Proteomes" id="UP001214638"/>
    </source>
</evidence>
<evidence type="ECO:0000256" key="1">
    <source>
        <dbReference type="SAM" id="Coils"/>
    </source>
</evidence>